<accession>A0ME18</accession>
<evidence type="ECO:0000313" key="1">
    <source>
        <dbReference type="EMBL" id="ABK28109.1"/>
    </source>
</evidence>
<reference evidence="1" key="1">
    <citation type="submission" date="2006-05" db="EMBL/GenBank/DDBJ databases">
        <title>Simultaneous high-throughput recombinational cloning of open reading frames in closed and open configurations.</title>
        <authorList>
            <person name="Underwood B.A."/>
            <person name="Vanderhaeghen R."/>
            <person name="Whitford R."/>
            <person name="Town C.D."/>
            <person name="Hilson P."/>
        </authorList>
    </citation>
    <scope>NUCLEOTIDE SEQUENCE</scope>
</reference>
<dbReference type="EMBL" id="DQ652784">
    <property type="protein sequence ID" value="ABK28109.1"/>
    <property type="molecule type" value="Genomic_DNA"/>
</dbReference>
<name>A0ME18_ARATH</name>
<feature type="non-terminal residue" evidence="1">
    <location>
        <position position="88"/>
    </location>
</feature>
<dbReference type="AlphaFoldDB" id="A0ME18"/>
<sequence length="88" mass="9984">MIWLFSPDFMLDTSEIKSIRIAGRRTKQRSEKREEKGKHECCNFFCFSTTYSQSTTSASLNPSKKTNIGIDPNYLVGFSFSFGLLISG</sequence>
<organism evidence="1">
    <name type="scientific">Arabidopsis thaliana</name>
    <name type="common">Mouse-ear cress</name>
    <dbReference type="NCBI Taxonomy" id="3702"/>
    <lineage>
        <taxon>Eukaryota</taxon>
        <taxon>Viridiplantae</taxon>
        <taxon>Streptophyta</taxon>
        <taxon>Embryophyta</taxon>
        <taxon>Tracheophyta</taxon>
        <taxon>Spermatophyta</taxon>
        <taxon>Magnoliopsida</taxon>
        <taxon>eudicotyledons</taxon>
        <taxon>Gunneridae</taxon>
        <taxon>Pentapetalae</taxon>
        <taxon>rosids</taxon>
        <taxon>malvids</taxon>
        <taxon>Brassicales</taxon>
        <taxon>Brassicaceae</taxon>
        <taxon>Camelineae</taxon>
        <taxon>Arabidopsis</taxon>
    </lineage>
</organism>
<proteinExistence type="predicted"/>
<protein>
    <submittedName>
        <fullName evidence="1">Uncharacterized protein</fullName>
    </submittedName>
</protein>